<feature type="transmembrane region" description="Helical" evidence="6">
    <location>
        <begin position="177"/>
        <end position="198"/>
    </location>
</feature>
<dbReference type="FunFam" id="1.20.1250.20:FF:000082">
    <property type="entry name" value="MFS multidrug transporter, putative"/>
    <property type="match status" value="1"/>
</dbReference>
<sequence length="521" mass="58198">MANDNDNGGISDLETRQVQASGGDVEAKDVCGVSESSDNKNTSQASDLDSAVLEKPYEIVTWNGPDDKDNPMNMSNLRKWIITAIVCISALNLTCSSIIYSSAYEGIMAEFHESETAVLTGITVYLIGIGTGPMLYSPLSEFYGRQKIYIFSYIFFLIFQFPVAFGKNLPAIVINRFLSGFAGSASMTVSGGTIADIFRKEELGLPMMAYTASPFLGPILAPIIGDFIVAYCDWRWVFYVVMMWTGVMLVLVTLFVPETFAPVLLTRKARRIRQETGNEMIRSPAEEQNANRTLGQALIFSIKRPFELIIYEPMVLTMCIYSAVILGILYLSFEAFPLVYKFNHGFETQYLGLTFIGLMIGQILATISEPWWKKLYTQLSQKHGAAQPEFRLPQAVLGSILCPIGLFWFAFTTMKSVHWIVPIIATIVLGAGMLFVFSGIFTYKVEAYRPYSASALAANTFIRCVIGSVFPLFGVQMYNRLGYMWASALLAFLTMICVPCPFLFYKYGNKLREKSRFAWTG</sequence>
<protein>
    <submittedName>
        <fullName evidence="8">Major facilitator superfamily domain-containing protein</fullName>
    </submittedName>
</protein>
<feature type="transmembrane region" description="Helical" evidence="6">
    <location>
        <begin position="350"/>
        <end position="372"/>
    </location>
</feature>
<dbReference type="Pfam" id="PF07690">
    <property type="entry name" value="MFS_1"/>
    <property type="match status" value="1"/>
</dbReference>
<feature type="transmembrane region" description="Helical" evidence="6">
    <location>
        <begin position="308"/>
        <end position="330"/>
    </location>
</feature>
<dbReference type="RefSeq" id="XP_056040747.1">
    <property type="nucleotide sequence ID" value="XM_056188552.1"/>
</dbReference>
<dbReference type="EMBL" id="JARPMG010000011">
    <property type="protein sequence ID" value="KAJ8097297.1"/>
    <property type="molecule type" value="Genomic_DNA"/>
</dbReference>
<proteinExistence type="predicted"/>
<feature type="transmembrane region" description="Helical" evidence="6">
    <location>
        <begin position="484"/>
        <end position="505"/>
    </location>
</feature>
<feature type="compositionally biased region" description="Polar residues" evidence="5">
    <location>
        <begin position="34"/>
        <end position="47"/>
    </location>
</feature>
<keyword evidence="4 6" id="KW-0472">Membrane</keyword>
<evidence type="ECO:0000313" key="8">
    <source>
        <dbReference type="EMBL" id="KAJ8097297.1"/>
    </source>
</evidence>
<feature type="transmembrane region" description="Helical" evidence="6">
    <location>
        <begin position="236"/>
        <end position="265"/>
    </location>
</feature>
<feature type="transmembrane region" description="Helical" evidence="6">
    <location>
        <begin position="417"/>
        <end position="443"/>
    </location>
</feature>
<organism evidence="8 9">
    <name type="scientific">Lipomyces tetrasporus</name>
    <dbReference type="NCBI Taxonomy" id="54092"/>
    <lineage>
        <taxon>Eukaryota</taxon>
        <taxon>Fungi</taxon>
        <taxon>Dikarya</taxon>
        <taxon>Ascomycota</taxon>
        <taxon>Saccharomycotina</taxon>
        <taxon>Lipomycetes</taxon>
        <taxon>Lipomycetales</taxon>
        <taxon>Lipomycetaceae</taxon>
        <taxon>Lipomyces</taxon>
    </lineage>
</organism>
<evidence type="ECO:0000256" key="3">
    <source>
        <dbReference type="ARBA" id="ARBA00022989"/>
    </source>
</evidence>
<dbReference type="PROSITE" id="PS50850">
    <property type="entry name" value="MFS"/>
    <property type="match status" value="1"/>
</dbReference>
<reference evidence="8" key="1">
    <citation type="submission" date="2023-03" db="EMBL/GenBank/DDBJ databases">
        <title>Near-Complete genome sequence of Lipomyces tetrasporous NRRL Y-64009, an oleaginous yeast capable of growing on lignocellulosic hydrolysates.</title>
        <authorList>
            <consortium name="Lawrence Berkeley National Laboratory"/>
            <person name="Jagtap S.S."/>
            <person name="Liu J.-J."/>
            <person name="Walukiewicz H.E."/>
            <person name="Pangilinan J."/>
            <person name="Lipzen A."/>
            <person name="Ahrendt S."/>
            <person name="Koriabine M."/>
            <person name="Cobaugh K."/>
            <person name="Salamov A."/>
            <person name="Yoshinaga Y."/>
            <person name="Ng V."/>
            <person name="Daum C."/>
            <person name="Grigoriev I.V."/>
            <person name="Slininger P.J."/>
            <person name="Dien B.S."/>
            <person name="Jin Y.-S."/>
            <person name="Rao C.V."/>
        </authorList>
    </citation>
    <scope>NUCLEOTIDE SEQUENCE</scope>
    <source>
        <strain evidence="8">NRRL Y-64009</strain>
    </source>
</reference>
<dbReference type="GO" id="GO:0005886">
    <property type="term" value="C:plasma membrane"/>
    <property type="evidence" value="ECO:0007669"/>
    <property type="project" value="TreeGrafter"/>
</dbReference>
<dbReference type="InterPro" id="IPR011701">
    <property type="entry name" value="MFS"/>
</dbReference>
<feature type="transmembrane region" description="Helical" evidence="6">
    <location>
        <begin position="116"/>
        <end position="136"/>
    </location>
</feature>
<keyword evidence="3 6" id="KW-1133">Transmembrane helix</keyword>
<dbReference type="Proteomes" id="UP001217417">
    <property type="component" value="Unassembled WGS sequence"/>
</dbReference>
<gene>
    <name evidence="8" type="ORF">POJ06DRAFT_261013</name>
</gene>
<feature type="transmembrane region" description="Helical" evidence="6">
    <location>
        <begin position="392"/>
        <end position="411"/>
    </location>
</feature>
<evidence type="ECO:0000259" key="7">
    <source>
        <dbReference type="PROSITE" id="PS50850"/>
    </source>
</evidence>
<dbReference type="PANTHER" id="PTHR23502">
    <property type="entry name" value="MAJOR FACILITATOR SUPERFAMILY"/>
    <property type="match status" value="1"/>
</dbReference>
<dbReference type="GO" id="GO:0022857">
    <property type="term" value="F:transmembrane transporter activity"/>
    <property type="evidence" value="ECO:0007669"/>
    <property type="project" value="InterPro"/>
</dbReference>
<dbReference type="PANTHER" id="PTHR23502:SF7">
    <property type="entry name" value="DRUG_PROTON ANTIPORTER YHK8-RELATED"/>
    <property type="match status" value="1"/>
</dbReference>
<comment type="caution">
    <text evidence="8">The sequence shown here is derived from an EMBL/GenBank/DDBJ whole genome shotgun (WGS) entry which is preliminary data.</text>
</comment>
<name>A0AAD7VP40_9ASCO</name>
<evidence type="ECO:0000256" key="5">
    <source>
        <dbReference type="SAM" id="MobiDB-lite"/>
    </source>
</evidence>
<evidence type="ECO:0000256" key="1">
    <source>
        <dbReference type="ARBA" id="ARBA00004141"/>
    </source>
</evidence>
<dbReference type="SUPFAM" id="SSF103473">
    <property type="entry name" value="MFS general substrate transporter"/>
    <property type="match status" value="1"/>
</dbReference>
<dbReference type="CDD" id="cd17323">
    <property type="entry name" value="MFS_Tpo1_MDR_like"/>
    <property type="match status" value="1"/>
</dbReference>
<evidence type="ECO:0000256" key="6">
    <source>
        <dbReference type="SAM" id="Phobius"/>
    </source>
</evidence>
<keyword evidence="9" id="KW-1185">Reference proteome</keyword>
<evidence type="ECO:0000313" key="9">
    <source>
        <dbReference type="Proteomes" id="UP001217417"/>
    </source>
</evidence>
<keyword evidence="2 6" id="KW-0812">Transmembrane</keyword>
<evidence type="ECO:0000256" key="2">
    <source>
        <dbReference type="ARBA" id="ARBA00022692"/>
    </source>
</evidence>
<feature type="domain" description="Major facilitator superfamily (MFS) profile" evidence="7">
    <location>
        <begin position="81"/>
        <end position="509"/>
    </location>
</feature>
<evidence type="ECO:0000256" key="4">
    <source>
        <dbReference type="ARBA" id="ARBA00023136"/>
    </source>
</evidence>
<feature type="transmembrane region" description="Helical" evidence="6">
    <location>
        <begin position="80"/>
        <end position="104"/>
    </location>
</feature>
<feature type="region of interest" description="Disordered" evidence="5">
    <location>
        <begin position="1"/>
        <end position="48"/>
    </location>
</feature>
<accession>A0AAD7VP40</accession>
<feature type="transmembrane region" description="Helical" evidence="6">
    <location>
        <begin position="455"/>
        <end position="478"/>
    </location>
</feature>
<dbReference type="InterPro" id="IPR036259">
    <property type="entry name" value="MFS_trans_sf"/>
</dbReference>
<dbReference type="GeneID" id="80883718"/>
<feature type="transmembrane region" description="Helical" evidence="6">
    <location>
        <begin position="210"/>
        <end position="230"/>
    </location>
</feature>
<dbReference type="AlphaFoldDB" id="A0AAD7VP40"/>
<comment type="subcellular location">
    <subcellularLocation>
        <location evidence="1">Membrane</location>
        <topology evidence="1">Multi-pass membrane protein</topology>
    </subcellularLocation>
</comment>
<dbReference type="Gene3D" id="1.20.1250.20">
    <property type="entry name" value="MFS general substrate transporter like domains"/>
    <property type="match status" value="1"/>
</dbReference>
<dbReference type="InterPro" id="IPR020846">
    <property type="entry name" value="MFS_dom"/>
</dbReference>
<feature type="transmembrane region" description="Helical" evidence="6">
    <location>
        <begin position="148"/>
        <end position="165"/>
    </location>
</feature>